<dbReference type="GeneID" id="109986254"/>
<sequence length="526" mass="59479">MLQCVYGWTSSYRAVVKMVSAAAAHLFFCLISVNLIPTTPVEEERPFHAADGGVGVALGKSRKRVFPMPYTQEPDPVAEAYGYCNTPNRSEQAWEGHSPADYKLLSVQVMIRHGDRYPLYSIPKTKRPAIDCTLSSSRKPSHPLLNPFISHMGLGGRGHWDSPLSSVPRLPNHSSCEMGELTQTGVVQHLRNGQLLQQAYKRHNLLPSNWSPRQVWVETTGKSRTLQSGLAFFYGFLPDFDWTKLTVRHQWSTLFCSSACDCPARNRYLEEEQRRQYRLRVSDTELERTYVEMARTLGLLTRTLRAANPIDSLLCHLCHGIPFPCVPVGDSGASGCLTMAQFAVIRRQQLDDEVERRKVGLYRNYAILAMYPYLNRTANKMERVAKDNEAGRQPRPGGEEVFTLSSAHDVTMAPLLSALGLEEARFPRFAARVVFELWKSPPATQGQPKKKAGKGGKSKAKDGELFLRVLYNGEDVTFHTTFCRSHDRHTGQPLCPLKNFLSYVRRDMFRVFNATSYQEACFRRPV</sequence>
<proteinExistence type="inferred from homology"/>
<comment type="similarity">
    <text evidence="1">Belongs to the histidine acid phosphatase family.</text>
</comment>
<dbReference type="InterPro" id="IPR000560">
    <property type="entry name" value="His_Pase_clade-2"/>
</dbReference>
<dbReference type="InterPro" id="IPR050645">
    <property type="entry name" value="Histidine_acid_phosphatase"/>
</dbReference>
<name>A0A3Q3FXG7_9LABR</name>
<dbReference type="GO" id="GO:0005794">
    <property type="term" value="C:Golgi apparatus"/>
    <property type="evidence" value="ECO:0007669"/>
    <property type="project" value="TreeGrafter"/>
</dbReference>
<keyword evidence="7" id="KW-1185">Reference proteome</keyword>
<dbReference type="Ensembl" id="ENSLBET00000025268.1">
    <property type="protein sequence ID" value="ENSLBEP00000024024.1"/>
    <property type="gene ID" value="ENSLBEG00000018402.1"/>
</dbReference>
<evidence type="ECO:0000256" key="1">
    <source>
        <dbReference type="ARBA" id="ARBA00005375"/>
    </source>
</evidence>
<dbReference type="PANTHER" id="PTHR11567:SF110">
    <property type="entry name" value="2-PHOSPHOXYLOSE PHOSPHATASE 1"/>
    <property type="match status" value="1"/>
</dbReference>
<evidence type="ECO:0000256" key="3">
    <source>
        <dbReference type="ARBA" id="ARBA00036311"/>
    </source>
</evidence>
<evidence type="ECO:0000256" key="5">
    <source>
        <dbReference type="ARBA" id="ARBA00041499"/>
    </source>
</evidence>
<dbReference type="AlphaFoldDB" id="A0A3Q3FXG7"/>
<dbReference type="CDD" id="cd07061">
    <property type="entry name" value="HP_HAP_like"/>
    <property type="match status" value="1"/>
</dbReference>
<keyword evidence="2" id="KW-0378">Hydrolase</keyword>
<dbReference type="SUPFAM" id="SSF53254">
    <property type="entry name" value="Phosphoglycerate mutase-like"/>
    <property type="match status" value="1"/>
</dbReference>
<dbReference type="InParanoid" id="A0A3Q3FXG7"/>
<dbReference type="FunCoup" id="A0A3Q3FXG7">
    <property type="interactions" value="142"/>
</dbReference>
<dbReference type="Pfam" id="PF00328">
    <property type="entry name" value="His_Phos_2"/>
    <property type="match status" value="1"/>
</dbReference>
<organism evidence="6 7">
    <name type="scientific">Labrus bergylta</name>
    <name type="common">ballan wrasse</name>
    <dbReference type="NCBI Taxonomy" id="56723"/>
    <lineage>
        <taxon>Eukaryota</taxon>
        <taxon>Metazoa</taxon>
        <taxon>Chordata</taxon>
        <taxon>Craniata</taxon>
        <taxon>Vertebrata</taxon>
        <taxon>Euteleostomi</taxon>
        <taxon>Actinopterygii</taxon>
        <taxon>Neopterygii</taxon>
        <taxon>Teleostei</taxon>
        <taxon>Neoteleostei</taxon>
        <taxon>Acanthomorphata</taxon>
        <taxon>Eupercaria</taxon>
        <taxon>Labriformes</taxon>
        <taxon>Labridae</taxon>
        <taxon>Labrus</taxon>
    </lineage>
</organism>
<dbReference type="Gene3D" id="3.40.50.1240">
    <property type="entry name" value="Phosphoglycerate mutase-like"/>
    <property type="match status" value="1"/>
</dbReference>
<evidence type="ECO:0000256" key="4">
    <source>
        <dbReference type="ARBA" id="ARBA00040357"/>
    </source>
</evidence>
<dbReference type="Proteomes" id="UP000261660">
    <property type="component" value="Unplaced"/>
</dbReference>
<evidence type="ECO:0000256" key="2">
    <source>
        <dbReference type="ARBA" id="ARBA00022801"/>
    </source>
</evidence>
<accession>A0A3Q3FXG7</accession>
<dbReference type="CTD" id="92370"/>
<dbReference type="STRING" id="56723.ENSLBEP00000024024"/>
<dbReference type="GeneTree" id="ENSGT00390000016324"/>
<dbReference type="PANTHER" id="PTHR11567">
    <property type="entry name" value="ACID PHOSPHATASE-RELATED"/>
    <property type="match status" value="1"/>
</dbReference>
<dbReference type="RefSeq" id="XP_065816559.1">
    <property type="nucleotide sequence ID" value="XM_065960487.1"/>
</dbReference>
<dbReference type="GO" id="GO:0006024">
    <property type="term" value="P:glycosaminoglycan biosynthetic process"/>
    <property type="evidence" value="ECO:0007669"/>
    <property type="project" value="TreeGrafter"/>
</dbReference>
<reference evidence="6" key="1">
    <citation type="submission" date="2025-08" db="UniProtKB">
        <authorList>
            <consortium name="Ensembl"/>
        </authorList>
    </citation>
    <scope>IDENTIFICATION</scope>
</reference>
<dbReference type="GO" id="GO:0050650">
    <property type="term" value="P:chondroitin sulfate proteoglycan biosynthetic process"/>
    <property type="evidence" value="ECO:0007669"/>
    <property type="project" value="TreeGrafter"/>
</dbReference>
<evidence type="ECO:0000313" key="7">
    <source>
        <dbReference type="Proteomes" id="UP000261660"/>
    </source>
</evidence>
<dbReference type="InterPro" id="IPR033379">
    <property type="entry name" value="Acid_Pase_AS"/>
</dbReference>
<reference evidence="6" key="2">
    <citation type="submission" date="2025-09" db="UniProtKB">
        <authorList>
            <consortium name="Ensembl"/>
        </authorList>
    </citation>
    <scope>IDENTIFICATION</scope>
</reference>
<protein>
    <recommendedName>
        <fullName evidence="4">2-phosphoxylose phosphatase 1</fullName>
    </recommendedName>
    <alternativeName>
        <fullName evidence="5">Acid phosphatase-like protein 2</fullName>
    </alternativeName>
</protein>
<dbReference type="GO" id="GO:0016791">
    <property type="term" value="F:phosphatase activity"/>
    <property type="evidence" value="ECO:0007669"/>
    <property type="project" value="TreeGrafter"/>
</dbReference>
<dbReference type="PROSITE" id="PS00616">
    <property type="entry name" value="HIS_ACID_PHOSPHAT_1"/>
    <property type="match status" value="1"/>
</dbReference>
<dbReference type="InterPro" id="IPR029033">
    <property type="entry name" value="His_PPase_superfam"/>
</dbReference>
<comment type="catalytic activity">
    <reaction evidence="3">
        <text>3-O-[beta-D-GlcA-(1-&gt;3)-beta-D-Gal-(1-&gt;3)-beta-D-Gal-(1-&gt;4)-beta-D-2-O-P-Xyl]-L-seryl-[protein] + H2O = 3-O-(beta-D-GlcA-(1-&gt;3)-beta-D-Gal-(1-&gt;3)-beta-D-Gal-(1-&gt;4)-beta-D-Xyl)-L-seryl-[protein] + phosphate</text>
        <dbReference type="Rhea" id="RHEA:56512"/>
        <dbReference type="Rhea" id="RHEA-COMP:12573"/>
        <dbReference type="Rhea" id="RHEA-COMP:14559"/>
        <dbReference type="ChEBI" id="CHEBI:15377"/>
        <dbReference type="ChEBI" id="CHEBI:43474"/>
        <dbReference type="ChEBI" id="CHEBI:132093"/>
        <dbReference type="ChEBI" id="CHEBI:140495"/>
    </reaction>
</comment>
<evidence type="ECO:0000313" key="6">
    <source>
        <dbReference type="Ensembl" id="ENSLBEP00000024024.1"/>
    </source>
</evidence>